<evidence type="ECO:0000313" key="2">
    <source>
        <dbReference type="EMBL" id="MDQ0465331.1"/>
    </source>
</evidence>
<dbReference type="InterPro" id="IPR036390">
    <property type="entry name" value="WH_DNA-bd_sf"/>
</dbReference>
<dbReference type="Gene3D" id="1.10.10.10">
    <property type="entry name" value="Winged helix-like DNA-binding domain superfamily/Winged helix DNA-binding domain"/>
    <property type="match status" value="1"/>
</dbReference>
<keyword evidence="3" id="KW-1185">Reference proteome</keyword>
<dbReference type="EMBL" id="JAUSVS010000006">
    <property type="protein sequence ID" value="MDQ0465331.1"/>
    <property type="molecule type" value="Genomic_DNA"/>
</dbReference>
<evidence type="ECO:0000313" key="3">
    <source>
        <dbReference type="Proteomes" id="UP001228905"/>
    </source>
</evidence>
<proteinExistence type="predicted"/>
<organism evidence="2 3">
    <name type="scientific">Caulobacter ginsengisoli</name>
    <dbReference type="NCBI Taxonomy" id="400775"/>
    <lineage>
        <taxon>Bacteria</taxon>
        <taxon>Pseudomonadati</taxon>
        <taxon>Pseudomonadota</taxon>
        <taxon>Alphaproteobacteria</taxon>
        <taxon>Caulobacterales</taxon>
        <taxon>Caulobacteraceae</taxon>
        <taxon>Caulobacter</taxon>
    </lineage>
</organism>
<dbReference type="Proteomes" id="UP001228905">
    <property type="component" value="Unassembled WGS sequence"/>
</dbReference>
<feature type="region of interest" description="Disordered" evidence="1">
    <location>
        <begin position="55"/>
        <end position="82"/>
    </location>
</feature>
<reference evidence="2 3" key="1">
    <citation type="submission" date="2023-07" db="EMBL/GenBank/DDBJ databases">
        <title>Genomic Encyclopedia of Type Strains, Phase IV (KMG-IV): sequencing the most valuable type-strain genomes for metagenomic binning, comparative biology and taxonomic classification.</title>
        <authorList>
            <person name="Goeker M."/>
        </authorList>
    </citation>
    <scope>NUCLEOTIDE SEQUENCE [LARGE SCALE GENOMIC DNA]</scope>
    <source>
        <strain evidence="2 3">DSM 18695</strain>
    </source>
</reference>
<comment type="caution">
    <text evidence="2">The sequence shown here is derived from an EMBL/GenBank/DDBJ whole genome shotgun (WGS) entry which is preliminary data.</text>
</comment>
<dbReference type="InterPro" id="IPR036388">
    <property type="entry name" value="WH-like_DNA-bd_sf"/>
</dbReference>
<protein>
    <submittedName>
        <fullName evidence="2">Transcriptional regulator</fullName>
    </submittedName>
</protein>
<name>A0ABU0IVG1_9CAUL</name>
<dbReference type="SUPFAM" id="SSF46785">
    <property type="entry name" value="Winged helix' DNA-binding domain"/>
    <property type="match status" value="1"/>
</dbReference>
<evidence type="ECO:0000256" key="1">
    <source>
        <dbReference type="SAM" id="MobiDB-lite"/>
    </source>
</evidence>
<dbReference type="RefSeq" id="WP_307350558.1">
    <property type="nucleotide sequence ID" value="NZ_JAUSVS010000006.1"/>
</dbReference>
<gene>
    <name evidence="2" type="ORF">QO010_003118</name>
</gene>
<accession>A0ABU0IVG1</accession>
<sequence>MASVITIQDWASRATVRISGDYLLDWIAAMRAPFGDFDLAVAFAAVVNGSIRHPGRDAELNGLPPGEGAPRQPMSARSLGRSIQLPHQTTRRHVEALIEGGWVERRDLGLIVAPEVLTGPRLQPAANLLMERLTGILTGLAALESPPPDFRLAPERGGLLLVLTCDFVLRWVERHIAVPGQVFTEARLNIGGLVFWAVMRANLRHVNDDPRLQRAYADLTLPDQLKRPVSVREIADTLELPYETLRGLVQKMIELGLLSRVGRGLIVSEERLATPRSAADHRINLTDLRRLLSQLTECGVLLPA</sequence>